<dbReference type="STRING" id="466.Lmac_2624"/>
<gene>
    <name evidence="2" type="ORF">Lmac_2624</name>
</gene>
<protein>
    <submittedName>
        <fullName evidence="2">Uncharacterized protein</fullName>
    </submittedName>
</protein>
<feature type="transmembrane region" description="Helical" evidence="1">
    <location>
        <begin position="148"/>
        <end position="173"/>
    </location>
</feature>
<feature type="transmembrane region" description="Helical" evidence="1">
    <location>
        <begin position="120"/>
        <end position="142"/>
    </location>
</feature>
<keyword evidence="1" id="KW-1133">Transmembrane helix</keyword>
<dbReference type="EMBL" id="LNYL01000050">
    <property type="protein sequence ID" value="KTD24537.1"/>
    <property type="molecule type" value="Genomic_DNA"/>
</dbReference>
<dbReference type="Proteomes" id="UP000054908">
    <property type="component" value="Unassembled WGS sequence"/>
</dbReference>
<keyword evidence="1" id="KW-0812">Transmembrane</keyword>
<evidence type="ECO:0000313" key="2">
    <source>
        <dbReference type="EMBL" id="KTD24537.1"/>
    </source>
</evidence>
<comment type="caution">
    <text evidence="2">The sequence shown here is derived from an EMBL/GenBank/DDBJ whole genome shotgun (WGS) entry which is preliminary data.</text>
</comment>
<dbReference type="RefSeq" id="WP_058453315.1">
    <property type="nucleotide sequence ID" value="NZ_CAAAIB010000002.1"/>
</dbReference>
<name>A0A0W0VX57_9GAMM</name>
<proteinExistence type="predicted"/>
<dbReference type="AlphaFoldDB" id="A0A0W0VX57"/>
<keyword evidence="3" id="KW-1185">Reference proteome</keyword>
<reference evidence="2 3" key="1">
    <citation type="submission" date="2015-11" db="EMBL/GenBank/DDBJ databases">
        <title>Genomic analysis of 38 Legionella species identifies large and diverse effector repertoires.</title>
        <authorList>
            <person name="Burstein D."/>
            <person name="Amaro F."/>
            <person name="Zusman T."/>
            <person name="Lifshitz Z."/>
            <person name="Cohen O."/>
            <person name="Gilbert J.A."/>
            <person name="Pupko T."/>
            <person name="Shuman H.A."/>
            <person name="Segal G."/>
        </authorList>
    </citation>
    <scope>NUCLEOTIDE SEQUENCE [LARGE SCALE GENOMIC DNA]</scope>
    <source>
        <strain evidence="2 3">PX-1-G2-E2</strain>
    </source>
</reference>
<evidence type="ECO:0000256" key="1">
    <source>
        <dbReference type="SAM" id="Phobius"/>
    </source>
</evidence>
<accession>A0A0W0VX57</accession>
<sequence>MFFFTRIHLPRFSSTDYEKLIQKKLLSDAMLEAENHKYNALLQLAEHAEKIANSIHQLQGILSSRNSVNLLHNRLHAAIVDAVCNPQFNPLPHANPVKNSLAKIKAELSHETGRKVWSGLFIFTNSIVVASSAFGVVLFGAAVGTGPLGIALLGLGLAILSALVLALAAYSIYVDSRNIADSPVKEIEKGIAFLESYPALLQGHSNLEAPSAELTAQL</sequence>
<keyword evidence="1" id="KW-0472">Membrane</keyword>
<dbReference type="PATRIC" id="fig|466.6.peg.2799"/>
<dbReference type="OrthoDB" id="5654051at2"/>
<organism evidence="2 3">
    <name type="scientific">Legionella maceachernii</name>
    <dbReference type="NCBI Taxonomy" id="466"/>
    <lineage>
        <taxon>Bacteria</taxon>
        <taxon>Pseudomonadati</taxon>
        <taxon>Pseudomonadota</taxon>
        <taxon>Gammaproteobacteria</taxon>
        <taxon>Legionellales</taxon>
        <taxon>Legionellaceae</taxon>
        <taxon>Legionella</taxon>
    </lineage>
</organism>
<evidence type="ECO:0000313" key="3">
    <source>
        <dbReference type="Proteomes" id="UP000054908"/>
    </source>
</evidence>